<feature type="domain" description="Mannitol dehydrogenase N-terminal" evidence="2">
    <location>
        <begin position="2"/>
        <end position="248"/>
    </location>
</feature>
<dbReference type="Gene3D" id="3.40.50.720">
    <property type="entry name" value="NAD(P)-binding Rossmann-like Domain"/>
    <property type="match status" value="1"/>
</dbReference>
<dbReference type="SUPFAM" id="SSF51735">
    <property type="entry name" value="NAD(P)-binding Rossmann-fold domains"/>
    <property type="match status" value="1"/>
</dbReference>
<dbReference type="InterPro" id="IPR000669">
    <property type="entry name" value="Mannitol_DH"/>
</dbReference>
<keyword evidence="1" id="KW-0560">Oxidoreductase</keyword>
<name>A0A1W6LIB0_9BURK</name>
<dbReference type="InterPro" id="IPR013131">
    <property type="entry name" value="Mannitol_DH_N"/>
</dbReference>
<keyword evidence="5" id="KW-1185">Reference proteome</keyword>
<dbReference type="GO" id="GO:0042840">
    <property type="term" value="P:D-glucuronate catabolic process"/>
    <property type="evidence" value="ECO:0007669"/>
    <property type="project" value="TreeGrafter"/>
</dbReference>
<evidence type="ECO:0000259" key="2">
    <source>
        <dbReference type="Pfam" id="PF01232"/>
    </source>
</evidence>
<dbReference type="InterPro" id="IPR013328">
    <property type="entry name" value="6PGD_dom2"/>
</dbReference>
<evidence type="ECO:0000313" key="4">
    <source>
        <dbReference type="EMBL" id="ARN23958.1"/>
    </source>
</evidence>
<dbReference type="EMBL" id="CP015118">
    <property type="protein sequence ID" value="ARN23958.1"/>
    <property type="molecule type" value="Genomic_DNA"/>
</dbReference>
<protein>
    <submittedName>
        <fullName evidence="4">D-arabinitol 4-dehydrogenase</fullName>
    </submittedName>
</protein>
<dbReference type="InterPro" id="IPR008927">
    <property type="entry name" value="6-PGluconate_DH-like_C_sf"/>
</dbReference>
<dbReference type="Pfam" id="PF08125">
    <property type="entry name" value="Mannitol_dh_C"/>
    <property type="match status" value="1"/>
</dbReference>
<dbReference type="InterPro" id="IPR036291">
    <property type="entry name" value="NAD(P)-bd_dom_sf"/>
</dbReference>
<gene>
    <name evidence="4" type="ORF">A4W93_18800</name>
</gene>
<sequence>MLHLGLGSFHRAHQAVYLQRLIDGGHAGWVLKGGNLRADMADTIAALQAQGGAYTLETVTPAGERRYERITAIREVIPFDPWLTGLVGAGADPATRIISFTVTEAGYYLDEHDRLDTRYPDLASDLSGATCTTLYGALAAILEARRVQDAGPVTLLNCDNLRHNGERFQAGFHDFLDHRGEDELLAWVKANTTCPSSMVDRITPRPSPEVAERVKAATGVTDGAALMAESFIQWVIEDRFAAGRPAWETVGVEMVGTVVPHEEAKIRILNASHSCFAWAGTLVGTRFIHEGVALPAIRAMAHAYVTDDVIPSLVLRQNPYPVDLTAYRDVVFERFGNPQLRDTNQRVAMDGFAKIPGFIVPTLRDRLEHGASIASTAMLPALFFEFLARWHRGEVPFTYEDQGMDPATAHAFFTSADPLGAFARDPVLWGPLTGDPRIEAALREAHPRVLSFIRGNV</sequence>
<dbReference type="NCBIfam" id="NF043014">
    <property type="entry name" value="DArabDhDalD"/>
    <property type="match status" value="1"/>
</dbReference>
<dbReference type="PRINTS" id="PR00084">
    <property type="entry name" value="MTLDHDRGNASE"/>
</dbReference>
<dbReference type="OrthoDB" id="271711at2"/>
<dbReference type="PANTHER" id="PTHR43362">
    <property type="entry name" value="MANNITOL DEHYDROGENASE DSF1-RELATED"/>
    <property type="match status" value="1"/>
</dbReference>
<evidence type="ECO:0000313" key="5">
    <source>
        <dbReference type="Proteomes" id="UP000193427"/>
    </source>
</evidence>
<dbReference type="KEGG" id="rgu:A4W93_18800"/>
<dbReference type="AlphaFoldDB" id="A0A1W6LIB0"/>
<accession>A0A1W6LIB0</accession>
<dbReference type="GO" id="GO:0008866">
    <property type="term" value="F:fructuronate reductase activity"/>
    <property type="evidence" value="ECO:0007669"/>
    <property type="project" value="TreeGrafter"/>
</dbReference>
<organism evidence="4 5">
    <name type="scientific">Piscinibacter gummiphilus</name>
    <dbReference type="NCBI Taxonomy" id="946333"/>
    <lineage>
        <taxon>Bacteria</taxon>
        <taxon>Pseudomonadati</taxon>
        <taxon>Pseudomonadota</taxon>
        <taxon>Betaproteobacteria</taxon>
        <taxon>Burkholderiales</taxon>
        <taxon>Sphaerotilaceae</taxon>
        <taxon>Piscinibacter</taxon>
    </lineage>
</organism>
<proteinExistence type="predicted"/>
<dbReference type="PANTHER" id="PTHR43362:SF7">
    <property type="entry name" value="D-MANNONATE OXIDOREDUCTASE"/>
    <property type="match status" value="1"/>
</dbReference>
<feature type="domain" description="Mannitol dehydrogenase C-terminal" evidence="3">
    <location>
        <begin position="258"/>
        <end position="410"/>
    </location>
</feature>
<dbReference type="InterPro" id="IPR050988">
    <property type="entry name" value="Mannitol_DH/Oxidoreductase"/>
</dbReference>
<reference evidence="4 5" key="1">
    <citation type="submission" date="2016-04" db="EMBL/GenBank/DDBJ databases">
        <title>Complete genome sequence of natural rubber-degrading, novel Gram-negative bacterium, Rhizobacter gummiphilus strain NS21.</title>
        <authorList>
            <person name="Tabata M."/>
            <person name="Kasai D."/>
            <person name="Fukuda M."/>
        </authorList>
    </citation>
    <scope>NUCLEOTIDE SEQUENCE [LARGE SCALE GENOMIC DNA]</scope>
    <source>
        <strain evidence="4 5">NS21</strain>
    </source>
</reference>
<evidence type="ECO:0000259" key="3">
    <source>
        <dbReference type="Pfam" id="PF08125"/>
    </source>
</evidence>
<dbReference type="SUPFAM" id="SSF48179">
    <property type="entry name" value="6-phosphogluconate dehydrogenase C-terminal domain-like"/>
    <property type="match status" value="1"/>
</dbReference>
<dbReference type="InterPro" id="IPR050025">
    <property type="entry name" value="DalD"/>
</dbReference>
<dbReference type="STRING" id="946333.A4W93_18800"/>
<dbReference type="Gene3D" id="1.10.1040.10">
    <property type="entry name" value="N-(1-d-carboxylethyl)-l-norvaline Dehydrogenase, domain 2"/>
    <property type="match status" value="1"/>
</dbReference>
<dbReference type="Proteomes" id="UP000193427">
    <property type="component" value="Chromosome"/>
</dbReference>
<evidence type="ECO:0000256" key="1">
    <source>
        <dbReference type="ARBA" id="ARBA00023002"/>
    </source>
</evidence>
<dbReference type="InterPro" id="IPR013118">
    <property type="entry name" value="Mannitol_DH_C"/>
</dbReference>
<dbReference type="Pfam" id="PF01232">
    <property type="entry name" value="Mannitol_dh"/>
    <property type="match status" value="1"/>
</dbReference>